<dbReference type="OrthoDB" id="5352132at2759"/>
<feature type="compositionally biased region" description="Polar residues" evidence="1">
    <location>
        <begin position="30"/>
        <end position="45"/>
    </location>
</feature>
<feature type="region of interest" description="Disordered" evidence="1">
    <location>
        <begin position="1"/>
        <end position="46"/>
    </location>
</feature>
<feature type="compositionally biased region" description="Polar residues" evidence="1">
    <location>
        <begin position="78"/>
        <end position="114"/>
    </location>
</feature>
<dbReference type="eggNOG" id="ENOG502QPHY">
    <property type="taxonomic scope" value="Eukaryota"/>
</dbReference>
<feature type="compositionally biased region" description="Basic and acidic residues" evidence="1">
    <location>
        <begin position="416"/>
        <end position="432"/>
    </location>
</feature>
<organism evidence="2 3">
    <name type="scientific">Komagataella phaffii (strain GS115 / ATCC 20864)</name>
    <name type="common">Yeast</name>
    <name type="synonym">Pichia pastoris</name>
    <dbReference type="NCBI Taxonomy" id="644223"/>
    <lineage>
        <taxon>Eukaryota</taxon>
        <taxon>Fungi</taxon>
        <taxon>Dikarya</taxon>
        <taxon>Ascomycota</taxon>
        <taxon>Saccharomycotina</taxon>
        <taxon>Pichiomycetes</taxon>
        <taxon>Pichiales</taxon>
        <taxon>Pichiaceae</taxon>
        <taxon>Komagataella</taxon>
    </lineage>
</organism>
<dbReference type="InterPro" id="IPR013226">
    <property type="entry name" value="Pal1"/>
</dbReference>
<name>C4R017_KOMPG</name>
<feature type="region of interest" description="Disordered" evidence="1">
    <location>
        <begin position="381"/>
        <end position="449"/>
    </location>
</feature>
<accession>C4R017</accession>
<dbReference type="Pfam" id="PF08316">
    <property type="entry name" value="Pal1"/>
    <property type="match status" value="1"/>
</dbReference>
<dbReference type="FunCoup" id="C4R017">
    <property type="interactions" value="232"/>
</dbReference>
<dbReference type="RefSeq" id="XP_002491121.1">
    <property type="nucleotide sequence ID" value="XM_002491076.1"/>
</dbReference>
<dbReference type="GeneID" id="8198780"/>
<evidence type="ECO:0000256" key="1">
    <source>
        <dbReference type="SAM" id="MobiDB-lite"/>
    </source>
</evidence>
<feature type="compositionally biased region" description="Basic residues" evidence="1">
    <location>
        <begin position="164"/>
        <end position="175"/>
    </location>
</feature>
<gene>
    <name evidence="2" type="ordered locus">PAS_chr2-1_0231</name>
</gene>
<feature type="compositionally biased region" description="Low complexity" evidence="1">
    <location>
        <begin position="10"/>
        <end position="23"/>
    </location>
</feature>
<dbReference type="KEGG" id="ppa:PAS_chr2-1_0231"/>
<sequence>MTSLYTHQNSSRASSGSARRVSSYNPFRLNGNNQSSSSVGESNDPTFKAWRDNVAQLEDLSDEATETVFVDMGLERPQLTSTNSSNQMNKYSNNPFAEDLLQSNSGGSANTPIRQQAPPINRDSKPPKESPELPPSYEEVAGSSPTKEYPPEKPLGSQEERRSTRSHNYRSHSHPRREDDAKQHSQHRSGRREREKEKERQRYIERDRQRSTKGRSKKDKDPLKPSKNLDTIDKLDVTGFFGGGGFHHDGPFDACTPHRNTNKKAPPVMAFPVDGPNSTIKGMGPLHSKEEQMDIVFGISEQDPLYAGSKNASRARGMSSNQRLSQPMYQNGNSTSTSLPSVIKHDPSVVQFDTNVKAEPVHGQTTLGLGSSTFLDGAPASKDAELQDHAAKSNELSRKKSLLRRMKAASPPTARRTSEDNNIYHKEGEERNGANGLLKRVRSLKVSRK</sequence>
<feature type="region of interest" description="Disordered" evidence="1">
    <location>
        <begin position="75"/>
        <end position="230"/>
    </location>
</feature>
<dbReference type="InParanoid" id="C4R017"/>
<dbReference type="OMA" id="FPIDGPN"/>
<feature type="compositionally biased region" description="Basic and acidic residues" evidence="1">
    <location>
        <begin position="382"/>
        <end position="398"/>
    </location>
</feature>
<dbReference type="HOGENOM" id="CLU_041195_1_0_1"/>
<dbReference type="Proteomes" id="UP000000314">
    <property type="component" value="Chromosome 2"/>
</dbReference>
<feature type="compositionally biased region" description="Basic and acidic residues" evidence="1">
    <location>
        <begin position="192"/>
        <end position="210"/>
    </location>
</feature>
<proteinExistence type="predicted"/>
<dbReference type="PANTHER" id="PTHR28307:SF2">
    <property type="entry name" value="PROTEIN PAL1"/>
    <property type="match status" value="1"/>
</dbReference>
<keyword evidence="3" id="KW-1185">Reference proteome</keyword>
<feature type="compositionally biased region" description="Basic and acidic residues" evidence="1">
    <location>
        <begin position="122"/>
        <end position="131"/>
    </location>
</feature>
<dbReference type="GO" id="GO:0005737">
    <property type="term" value="C:cytoplasm"/>
    <property type="evidence" value="ECO:0007669"/>
    <property type="project" value="TreeGrafter"/>
</dbReference>
<dbReference type="AlphaFoldDB" id="C4R017"/>
<evidence type="ECO:0000313" key="2">
    <source>
        <dbReference type="EMBL" id="CAY68841.1"/>
    </source>
</evidence>
<protein>
    <submittedName>
        <fullName evidence="2">Uncharacterized protein</fullName>
    </submittedName>
</protein>
<dbReference type="EMBL" id="FN392320">
    <property type="protein sequence ID" value="CAY68841.1"/>
    <property type="molecule type" value="Genomic_DNA"/>
</dbReference>
<feature type="compositionally biased region" description="Basic residues" evidence="1">
    <location>
        <begin position="439"/>
        <end position="449"/>
    </location>
</feature>
<evidence type="ECO:0000313" key="3">
    <source>
        <dbReference type="Proteomes" id="UP000000314"/>
    </source>
</evidence>
<reference evidence="2 3" key="1">
    <citation type="journal article" date="2009" name="Nat. Biotechnol.">
        <title>Genome sequence of the recombinant protein production host Pichia pastoris.</title>
        <authorList>
            <person name="De Schutter K."/>
            <person name="Lin Y.C."/>
            <person name="Tiels P."/>
            <person name="Van Hecke A."/>
            <person name="Glinka S."/>
            <person name="Weber-Lehmann J."/>
            <person name="Rouze P."/>
            <person name="Van de Peer Y."/>
            <person name="Callewaert N."/>
        </authorList>
    </citation>
    <scope>NUCLEOTIDE SEQUENCE [LARGE SCALE GENOMIC DNA]</scope>
    <source>
        <strain evidence="3">GS115 / ATCC 20864</strain>
    </source>
</reference>
<dbReference type="PANTHER" id="PTHR28307">
    <property type="entry name" value="PROTEIN PAL1"/>
    <property type="match status" value="1"/>
</dbReference>